<feature type="transmembrane region" description="Helical" evidence="1">
    <location>
        <begin position="94"/>
        <end position="113"/>
    </location>
</feature>
<dbReference type="eggNOG" id="arCOG00480">
    <property type="taxonomic scope" value="Archaea"/>
</dbReference>
<keyword evidence="3" id="KW-1185">Reference proteome</keyword>
<keyword evidence="1" id="KW-1133">Transmembrane helix</keyword>
<dbReference type="GeneID" id="41597995"/>
<dbReference type="KEGG" id="nev:NTE_02280"/>
<feature type="transmembrane region" description="Helical" evidence="1">
    <location>
        <begin position="169"/>
        <end position="188"/>
    </location>
</feature>
<gene>
    <name evidence="2" type="ORF">NTE_02280</name>
</gene>
<dbReference type="OrthoDB" id="11689at2157"/>
<dbReference type="STRING" id="1459636.NTE_02280"/>
<evidence type="ECO:0008006" key="4">
    <source>
        <dbReference type="Google" id="ProtNLM"/>
    </source>
</evidence>
<keyword evidence="1" id="KW-0812">Transmembrane</keyword>
<feature type="transmembrane region" description="Helical" evidence="1">
    <location>
        <begin position="55"/>
        <end position="73"/>
    </location>
</feature>
<dbReference type="HOGENOM" id="CLU_1105239_0_0_2"/>
<proteinExistence type="predicted"/>
<dbReference type="RefSeq" id="WP_148700927.1">
    <property type="nucleotide sequence ID" value="NZ_CP007174.1"/>
</dbReference>
<accession>A0A075MT87</accession>
<dbReference type="EMBL" id="CP007174">
    <property type="protein sequence ID" value="AIF84333.1"/>
    <property type="molecule type" value="Genomic_DNA"/>
</dbReference>
<feature type="transmembrane region" description="Helical" evidence="1">
    <location>
        <begin position="119"/>
        <end position="138"/>
    </location>
</feature>
<feature type="transmembrane region" description="Helical" evidence="1">
    <location>
        <begin position="21"/>
        <end position="43"/>
    </location>
</feature>
<reference evidence="2 3" key="1">
    <citation type="journal article" date="2014" name="PLoS ONE">
        <title>Genome Sequence of Candidatus Nitrososphaera evergladensis from Group I.1b Enriched from Everglades Soil Reveals Novel Genomic Features of the Ammonia-Oxidizing Archaea.</title>
        <authorList>
            <person name="Zhalnina K.V."/>
            <person name="Dias R."/>
            <person name="Leonard M.T."/>
            <person name="Dorr de Quadros P."/>
            <person name="Camargo F.A."/>
            <person name="Drew J.C."/>
            <person name="Farmerie W.G."/>
            <person name="Daroub S.H."/>
            <person name="Triplett E.W."/>
        </authorList>
    </citation>
    <scope>NUCLEOTIDE SEQUENCE [LARGE SCALE GENOMIC DNA]</scope>
    <source>
        <strain evidence="2 3">SR1</strain>
    </source>
</reference>
<feature type="transmembrane region" description="Helical" evidence="1">
    <location>
        <begin position="216"/>
        <end position="235"/>
    </location>
</feature>
<name>A0A075MT87_9ARCH</name>
<protein>
    <recommendedName>
        <fullName evidence="4">UbiA prenyltransferase family protein</fullName>
    </recommendedName>
</protein>
<evidence type="ECO:0000313" key="2">
    <source>
        <dbReference type="EMBL" id="AIF84333.1"/>
    </source>
</evidence>
<feature type="transmembrane region" description="Helical" evidence="1">
    <location>
        <begin position="145"/>
        <end position="163"/>
    </location>
</feature>
<dbReference type="AlphaFoldDB" id="A0A075MT87"/>
<organism evidence="2 3">
    <name type="scientific">Candidatus Nitrososphaera evergladensis SR1</name>
    <dbReference type="NCBI Taxonomy" id="1459636"/>
    <lineage>
        <taxon>Archaea</taxon>
        <taxon>Nitrososphaerota</taxon>
        <taxon>Nitrososphaeria</taxon>
        <taxon>Nitrososphaerales</taxon>
        <taxon>Nitrososphaeraceae</taxon>
        <taxon>Nitrososphaera</taxon>
    </lineage>
</organism>
<evidence type="ECO:0000313" key="3">
    <source>
        <dbReference type="Proteomes" id="UP000028194"/>
    </source>
</evidence>
<evidence type="ECO:0000256" key="1">
    <source>
        <dbReference type="SAM" id="Phobius"/>
    </source>
</evidence>
<keyword evidence="1" id="KW-0472">Membrane</keyword>
<dbReference type="Proteomes" id="UP000028194">
    <property type="component" value="Chromosome"/>
</dbReference>
<sequence>MTESRMNEWFVPRFGPPRFRAFVGLLFLPYTGMCIAFTLIGAMLVPPNDIHWDRVGAIVFIYALALGVGAHAADAIGSKKAKPWGAYFTRRQMVALLALSLAGAYAIGIYYIVFYVPALAIAAVLEGFLLFAYNFEIWKGRFHTNFWFAVSWGALPVTAGYTIQTGNVVALAPLAAAAGAGLASMAEIRMSRPYKQLKREGGDPVAAKRLERRLKLLSLATIAFSLLFVAARAVIG</sequence>